<evidence type="ECO:0000256" key="1">
    <source>
        <dbReference type="ARBA" id="ARBA00008779"/>
    </source>
</evidence>
<dbReference type="EMBL" id="CAKOGP040001803">
    <property type="protein sequence ID" value="CAJ1952336.1"/>
    <property type="molecule type" value="Genomic_DNA"/>
</dbReference>
<comment type="similarity">
    <text evidence="1">Belongs to the sulfatase family.</text>
</comment>
<evidence type="ECO:0000259" key="7">
    <source>
        <dbReference type="Pfam" id="PF00884"/>
    </source>
</evidence>
<feature type="region of interest" description="Disordered" evidence="5">
    <location>
        <begin position="72"/>
        <end position="98"/>
    </location>
</feature>
<dbReference type="Pfam" id="PF00884">
    <property type="entry name" value="Sulfatase"/>
    <property type="match status" value="1"/>
</dbReference>
<dbReference type="PROSITE" id="PS00149">
    <property type="entry name" value="SULFATASE_2"/>
    <property type="match status" value="1"/>
</dbReference>
<comment type="caution">
    <text evidence="8">The sequence shown here is derived from an EMBL/GenBank/DDBJ whole genome shotgun (WGS) entry which is preliminary data.</text>
</comment>
<organism evidence="8 9">
    <name type="scientific">Cylindrotheca closterium</name>
    <dbReference type="NCBI Taxonomy" id="2856"/>
    <lineage>
        <taxon>Eukaryota</taxon>
        <taxon>Sar</taxon>
        <taxon>Stramenopiles</taxon>
        <taxon>Ochrophyta</taxon>
        <taxon>Bacillariophyta</taxon>
        <taxon>Bacillariophyceae</taxon>
        <taxon>Bacillariophycidae</taxon>
        <taxon>Bacillariales</taxon>
        <taxon>Bacillariaceae</taxon>
        <taxon>Cylindrotheca</taxon>
    </lineage>
</organism>
<proteinExistence type="inferred from homology"/>
<dbReference type="Gene3D" id="3.40.720.10">
    <property type="entry name" value="Alkaline Phosphatase, subunit A"/>
    <property type="match status" value="1"/>
</dbReference>
<evidence type="ECO:0000256" key="2">
    <source>
        <dbReference type="ARBA" id="ARBA00022723"/>
    </source>
</evidence>
<dbReference type="InterPro" id="IPR024607">
    <property type="entry name" value="Sulfatase_CS"/>
</dbReference>
<evidence type="ECO:0000256" key="3">
    <source>
        <dbReference type="ARBA" id="ARBA00022801"/>
    </source>
</evidence>
<feature type="transmembrane region" description="Helical" evidence="6">
    <location>
        <begin position="18"/>
        <end position="39"/>
    </location>
</feature>
<evidence type="ECO:0000256" key="6">
    <source>
        <dbReference type="SAM" id="Phobius"/>
    </source>
</evidence>
<sequence length="546" mass="63827">MDNFSSNSSSRETSAKKYALNFVLFCILPLSFFAVGRVGSGSHANFQKTVFDSLQADATSQYAKQYLESSIPSKSADQQRRRVMTDEPEAEEPREPDEPLNVVLFYADDWTQKVVGKLNPLVKTPNIDKMADNGMMFTQNCVTTSVCWISRATLMTGVYSARHRQTEPWKTNNIFDLHPWNETVFPMLRQKGYYTGLVGKWHGPHVAKNINMAFDHHLMYYGRHWESRNGQTRHVTDLNREDALNFLQKRPKDKKFVLKVSFFATHAWDGKYPSYQPQNESKSWYNDVTVPMPKTNTEEDFKKLPPFFTNRNEGRNRWRKRFEPAYYQESIKDLYRMATEVDVVVGEVIEELKKQGVYENTILIFTTDNGNLHGEHGLAEKWYPFEESIRVPLIIQDPRMSKSKHGTTSDKFTLNIDLAPTLMGAANIKASSFMQGRNIADLYLKSKPNWRKDFFYEYNRGHPITGEGHQGTNWIDASFALVTKEWKYIYWPEHKYEQLFHRTMDPYEESDIMRNQTALQTTKEIYFKMKARYNFLKMWAQSGKRV</sequence>
<evidence type="ECO:0000256" key="5">
    <source>
        <dbReference type="SAM" id="MobiDB-lite"/>
    </source>
</evidence>
<dbReference type="GO" id="GO:0004065">
    <property type="term" value="F:arylsulfatase activity"/>
    <property type="evidence" value="ECO:0007669"/>
    <property type="project" value="TreeGrafter"/>
</dbReference>
<accession>A0AAD2FTF1</accession>
<dbReference type="AlphaFoldDB" id="A0AAD2FTF1"/>
<dbReference type="Proteomes" id="UP001295423">
    <property type="component" value="Unassembled WGS sequence"/>
</dbReference>
<feature type="compositionally biased region" description="Basic and acidic residues" evidence="5">
    <location>
        <begin position="77"/>
        <end position="97"/>
    </location>
</feature>
<keyword evidence="6" id="KW-1133">Transmembrane helix</keyword>
<keyword evidence="9" id="KW-1185">Reference proteome</keyword>
<evidence type="ECO:0000256" key="4">
    <source>
        <dbReference type="ARBA" id="ARBA00022837"/>
    </source>
</evidence>
<protein>
    <recommendedName>
        <fullName evidence="7">Sulfatase N-terminal domain-containing protein</fullName>
    </recommendedName>
</protein>
<keyword evidence="6" id="KW-0812">Transmembrane</keyword>
<gene>
    <name evidence="8" type="ORF">CYCCA115_LOCUS13501</name>
</gene>
<dbReference type="PANTHER" id="PTHR42693:SF53">
    <property type="entry name" value="ENDO-4-O-SULFATASE"/>
    <property type="match status" value="1"/>
</dbReference>
<reference evidence="8" key="1">
    <citation type="submission" date="2023-08" db="EMBL/GenBank/DDBJ databases">
        <authorList>
            <person name="Audoor S."/>
            <person name="Bilcke G."/>
        </authorList>
    </citation>
    <scope>NUCLEOTIDE SEQUENCE</scope>
</reference>
<keyword evidence="6" id="KW-0472">Membrane</keyword>
<feature type="domain" description="Sulfatase N-terminal" evidence="7">
    <location>
        <begin position="101"/>
        <end position="428"/>
    </location>
</feature>
<dbReference type="InterPro" id="IPR000917">
    <property type="entry name" value="Sulfatase_N"/>
</dbReference>
<dbReference type="InterPro" id="IPR017850">
    <property type="entry name" value="Alkaline_phosphatase_core_sf"/>
</dbReference>
<dbReference type="InterPro" id="IPR050738">
    <property type="entry name" value="Sulfatase"/>
</dbReference>
<dbReference type="SUPFAM" id="SSF53649">
    <property type="entry name" value="Alkaline phosphatase-like"/>
    <property type="match status" value="1"/>
</dbReference>
<keyword evidence="4" id="KW-0106">Calcium</keyword>
<keyword evidence="3" id="KW-0378">Hydrolase</keyword>
<name>A0AAD2FTF1_9STRA</name>
<evidence type="ECO:0000313" key="8">
    <source>
        <dbReference type="EMBL" id="CAJ1952336.1"/>
    </source>
</evidence>
<dbReference type="GO" id="GO:0046872">
    <property type="term" value="F:metal ion binding"/>
    <property type="evidence" value="ECO:0007669"/>
    <property type="project" value="UniProtKB-KW"/>
</dbReference>
<keyword evidence="2" id="KW-0479">Metal-binding</keyword>
<evidence type="ECO:0000313" key="9">
    <source>
        <dbReference type="Proteomes" id="UP001295423"/>
    </source>
</evidence>
<dbReference type="PANTHER" id="PTHR42693">
    <property type="entry name" value="ARYLSULFATASE FAMILY MEMBER"/>
    <property type="match status" value="1"/>
</dbReference>